<evidence type="ECO:0000313" key="4">
    <source>
        <dbReference type="EMBL" id="CAD9249005.1"/>
    </source>
</evidence>
<feature type="chain" id="PRO_5035585561" description="Haem-binding uptake Tiki superfamily ChaN domain-containing protein" evidence="1">
    <location>
        <begin position="25"/>
        <end position="422"/>
    </location>
</feature>
<dbReference type="EMBL" id="HBGJ01011694">
    <property type="protein sequence ID" value="CAD9249005.1"/>
    <property type="molecule type" value="Transcribed_RNA"/>
</dbReference>
<dbReference type="InterPro" id="IPR007314">
    <property type="entry name" value="Cofac_haem-bd_dom"/>
</dbReference>
<sequence length="422" mass="44167">MAVRTGLAALVALACVQVQLPVEAWRGPARAAYAARLTTMREGAGSRRDAVGRGLGAAGTGAAALGLPGLAQALPFFGGGSTAPSRAPGTPPPPAKRPALLRVVVGTPPVLQPYSNQAEKRVVKEGSEMDALIFGMHTSSSSSQDAELAVKHMTQGALSGDKELGFALATFDRRQQAALDAYAGDKSSSDRDAEAALVAAATAAGADEIAVRNQLPLLRFARERGATLLAVGVPPAVLQGVDKGGLEGMSAEDRQYYVPDADAFLSTIRVKGFQRYAQNVILGADAPQGKNAFAVAILRHEAMASGAARYLRKGITEGVRRQAILVADTRDVIYYFGAQMRLQRLAPQPETRAEGAAPAEFKVRSILLNPTASDSLSELPELRLALGITPKSVKEAYPLADLICFSGSPAVSLLTRMSPIET</sequence>
<evidence type="ECO:0000313" key="3">
    <source>
        <dbReference type="EMBL" id="CAD9249003.1"/>
    </source>
</evidence>
<dbReference type="Gene3D" id="3.40.50.11550">
    <property type="match status" value="1"/>
</dbReference>
<keyword evidence="1" id="KW-0732">Signal</keyword>
<dbReference type="EMBL" id="HBGJ01011692">
    <property type="protein sequence ID" value="CAD9249003.1"/>
    <property type="molecule type" value="Transcribed_RNA"/>
</dbReference>
<dbReference type="AlphaFoldDB" id="A0A6U4EE27"/>
<protein>
    <recommendedName>
        <fullName evidence="2">Haem-binding uptake Tiki superfamily ChaN domain-containing protein</fullName>
    </recommendedName>
</protein>
<gene>
    <name evidence="3" type="ORF">PPAR1163_LOCUS7363</name>
    <name evidence="4" type="ORF">PPAR1163_LOCUS7365</name>
</gene>
<dbReference type="SUPFAM" id="SSF159501">
    <property type="entry name" value="EreA/ChaN-like"/>
    <property type="match status" value="1"/>
</dbReference>
<feature type="signal peptide" evidence="1">
    <location>
        <begin position="1"/>
        <end position="24"/>
    </location>
</feature>
<dbReference type="Pfam" id="PF04187">
    <property type="entry name" value="Cofac_haem_bdg"/>
    <property type="match status" value="1"/>
</dbReference>
<feature type="domain" description="Haem-binding uptake Tiki superfamily ChaN" evidence="2">
    <location>
        <begin position="127"/>
        <end position="312"/>
    </location>
</feature>
<reference evidence="4" key="1">
    <citation type="submission" date="2021-01" db="EMBL/GenBank/DDBJ databases">
        <authorList>
            <person name="Corre E."/>
            <person name="Pelletier E."/>
            <person name="Niang G."/>
            <person name="Scheremetjew M."/>
            <person name="Finn R."/>
            <person name="Kale V."/>
            <person name="Holt S."/>
            <person name="Cochrane G."/>
            <person name="Meng A."/>
            <person name="Brown T."/>
            <person name="Cohen L."/>
        </authorList>
    </citation>
    <scope>NUCLEOTIDE SEQUENCE</scope>
    <source>
        <strain evidence="4">CCMP2877</strain>
    </source>
</reference>
<accession>A0A6U4EE27</accession>
<evidence type="ECO:0000259" key="2">
    <source>
        <dbReference type="Pfam" id="PF04187"/>
    </source>
</evidence>
<name>A0A6U4EE27_9STRA</name>
<evidence type="ECO:0000256" key="1">
    <source>
        <dbReference type="SAM" id="SignalP"/>
    </source>
</evidence>
<proteinExistence type="predicted"/>
<dbReference type="PROSITE" id="PS51257">
    <property type="entry name" value="PROKAR_LIPOPROTEIN"/>
    <property type="match status" value="1"/>
</dbReference>
<organism evidence="4">
    <name type="scientific">Phaeomonas parva</name>
    <dbReference type="NCBI Taxonomy" id="124430"/>
    <lineage>
        <taxon>Eukaryota</taxon>
        <taxon>Sar</taxon>
        <taxon>Stramenopiles</taxon>
        <taxon>Ochrophyta</taxon>
        <taxon>Pinguiophyceae</taxon>
        <taxon>Pinguiochrysidales</taxon>
        <taxon>Pinguiochrysidaceae</taxon>
        <taxon>Phaeomonas</taxon>
    </lineage>
</organism>